<evidence type="ECO:0000313" key="3">
    <source>
        <dbReference type="EMBL" id="MCC2746251.1"/>
    </source>
</evidence>
<dbReference type="Proteomes" id="UP001197847">
    <property type="component" value="Unassembled WGS sequence"/>
</dbReference>
<evidence type="ECO:0000313" key="4">
    <source>
        <dbReference type="Proteomes" id="UP000095384"/>
    </source>
</evidence>
<accession>A0A173YAW7</accession>
<reference evidence="2 4" key="1">
    <citation type="submission" date="2015-09" db="EMBL/GenBank/DDBJ databases">
        <authorList>
            <consortium name="Pathogen Informatics"/>
        </authorList>
    </citation>
    <scope>NUCLEOTIDE SEQUENCE [LARGE SCALE GENOMIC DNA]</scope>
    <source>
        <strain evidence="2 4">2789STDY5608860</strain>
    </source>
</reference>
<dbReference type="Proteomes" id="UP000095384">
    <property type="component" value="Unassembled WGS sequence"/>
</dbReference>
<evidence type="ECO:0000256" key="1">
    <source>
        <dbReference type="SAM" id="Phobius"/>
    </source>
</evidence>
<reference evidence="3" key="2">
    <citation type="submission" date="2021-10" db="EMBL/GenBank/DDBJ databases">
        <title>Collection of gut derived symbiotic bacterial strains cultured from healthy donors.</title>
        <authorList>
            <person name="Lin H."/>
            <person name="Littmann E."/>
            <person name="Claire K."/>
            <person name="Pamer E."/>
        </authorList>
    </citation>
    <scope>NUCLEOTIDE SEQUENCE</scope>
    <source>
        <strain evidence="3">MSK.22.92</strain>
    </source>
</reference>
<keyword evidence="1" id="KW-1133">Transmembrane helix</keyword>
<evidence type="ECO:0008006" key="5">
    <source>
        <dbReference type="Google" id="ProtNLM"/>
    </source>
</evidence>
<proteinExistence type="predicted"/>
<dbReference type="EMBL" id="JAJFBX010000004">
    <property type="protein sequence ID" value="MCC2746251.1"/>
    <property type="molecule type" value="Genomic_DNA"/>
</dbReference>
<keyword evidence="1" id="KW-0472">Membrane</keyword>
<organism evidence="2 4">
    <name type="scientific">Agathobacter rectalis</name>
    <dbReference type="NCBI Taxonomy" id="39491"/>
    <lineage>
        <taxon>Bacteria</taxon>
        <taxon>Bacillati</taxon>
        <taxon>Bacillota</taxon>
        <taxon>Clostridia</taxon>
        <taxon>Lachnospirales</taxon>
        <taxon>Lachnospiraceae</taxon>
        <taxon>Agathobacter</taxon>
    </lineage>
</organism>
<dbReference type="EMBL" id="CYYW01000003">
    <property type="protein sequence ID" value="CUN61034.1"/>
    <property type="molecule type" value="Genomic_DNA"/>
</dbReference>
<name>A0A173YAW7_9FIRM</name>
<gene>
    <name evidence="2" type="ORF">ERS852417_00652</name>
    <name evidence="3" type="ORF">LK487_04240</name>
</gene>
<sequence>MTDEKLEKILQQTLIPKVADEDIYLYRKVRKSRKKFVKIFAAVAACLALILGINASGTFTIGTDKDTDQTVAENSPFVITCYAKELEKGVSVPLKFAGYDENGYVINRGEDGESVAYNTGIRFKCEGDNIATVTYSIKGAAFWICEKHGNSIITDCTEYTGKYFNAGGFAPEGCKEDETDEENYDIRELSSYTLAYDKQESDTSIFAIKGMKKNKNIYELFESDFVDDNVEGITKLTDDVVITCTVTYNDGTSESKEIGLKGIKKTIKNDGEQSCEVADFACELK</sequence>
<dbReference type="RefSeq" id="WP_055223185.1">
    <property type="nucleotide sequence ID" value="NZ_CYYW01000003.1"/>
</dbReference>
<feature type="transmembrane region" description="Helical" evidence="1">
    <location>
        <begin position="36"/>
        <end position="55"/>
    </location>
</feature>
<evidence type="ECO:0000313" key="2">
    <source>
        <dbReference type="EMBL" id="CUN61034.1"/>
    </source>
</evidence>
<keyword evidence="1" id="KW-0812">Transmembrane</keyword>
<dbReference type="AlphaFoldDB" id="A0A173YAW7"/>
<protein>
    <recommendedName>
        <fullName evidence="5">DUF4179 domain-containing protein</fullName>
    </recommendedName>
</protein>